<gene>
    <name evidence="1" type="ORF">V1478_009747</name>
</gene>
<dbReference type="Proteomes" id="UP001607302">
    <property type="component" value="Unassembled WGS sequence"/>
</dbReference>
<dbReference type="AlphaFoldDB" id="A0ABD2AK42"/>
<sequence length="136" mass="15985">MTVLLSSRVIARGSPDAATSTWWDLGRKYLLYMKVLWEASISERIAAKLQNFQNLFYVIPSYTSQFSRVIARGSPDAATSTWWDLGRKYLLYMKILWQASISERIAAYFKIFEILFMLDHRETDHRGIRILQRSLR</sequence>
<reference evidence="1 2" key="1">
    <citation type="journal article" date="2024" name="Ann. Entomol. Soc. Am.">
        <title>Genomic analyses of the southern and eastern yellowjacket wasps (Hymenoptera: Vespidae) reveal evolutionary signatures of social life.</title>
        <authorList>
            <person name="Catto M.A."/>
            <person name="Caine P.B."/>
            <person name="Orr S.E."/>
            <person name="Hunt B.G."/>
            <person name="Goodisman M.A.D."/>
        </authorList>
    </citation>
    <scope>NUCLEOTIDE SEQUENCE [LARGE SCALE GENOMIC DNA]</scope>
    <source>
        <strain evidence="1">233</strain>
        <tissue evidence="1">Head and thorax</tissue>
    </source>
</reference>
<proteinExistence type="predicted"/>
<evidence type="ECO:0000313" key="1">
    <source>
        <dbReference type="EMBL" id="KAL2720989.1"/>
    </source>
</evidence>
<protein>
    <submittedName>
        <fullName evidence="1">Uncharacterized protein</fullName>
    </submittedName>
</protein>
<name>A0ABD2AK42_VESSQ</name>
<comment type="caution">
    <text evidence="1">The sequence shown here is derived from an EMBL/GenBank/DDBJ whole genome shotgun (WGS) entry which is preliminary data.</text>
</comment>
<keyword evidence="2" id="KW-1185">Reference proteome</keyword>
<organism evidence="1 2">
    <name type="scientific">Vespula squamosa</name>
    <name type="common">Southern yellow jacket</name>
    <name type="synonym">Wasp</name>
    <dbReference type="NCBI Taxonomy" id="30214"/>
    <lineage>
        <taxon>Eukaryota</taxon>
        <taxon>Metazoa</taxon>
        <taxon>Ecdysozoa</taxon>
        <taxon>Arthropoda</taxon>
        <taxon>Hexapoda</taxon>
        <taxon>Insecta</taxon>
        <taxon>Pterygota</taxon>
        <taxon>Neoptera</taxon>
        <taxon>Endopterygota</taxon>
        <taxon>Hymenoptera</taxon>
        <taxon>Apocrita</taxon>
        <taxon>Aculeata</taxon>
        <taxon>Vespoidea</taxon>
        <taxon>Vespidae</taxon>
        <taxon>Vespinae</taxon>
        <taxon>Vespula</taxon>
    </lineage>
</organism>
<accession>A0ABD2AK42</accession>
<evidence type="ECO:0000313" key="2">
    <source>
        <dbReference type="Proteomes" id="UP001607302"/>
    </source>
</evidence>
<feature type="non-terminal residue" evidence="1">
    <location>
        <position position="136"/>
    </location>
</feature>
<dbReference type="EMBL" id="JAUDFV010000142">
    <property type="protein sequence ID" value="KAL2720989.1"/>
    <property type="molecule type" value="Genomic_DNA"/>
</dbReference>